<dbReference type="PRINTS" id="PR00081">
    <property type="entry name" value="GDHRDH"/>
</dbReference>
<feature type="active site" description="Proton acceptor" evidence="5">
    <location>
        <position position="180"/>
    </location>
</feature>
<dbReference type="Gene3D" id="3.40.50.720">
    <property type="entry name" value="NAD(P)-binding Rossmann-like Domain"/>
    <property type="match status" value="1"/>
</dbReference>
<dbReference type="GO" id="GO:0042572">
    <property type="term" value="P:retinol metabolic process"/>
    <property type="evidence" value="ECO:0007669"/>
    <property type="project" value="TreeGrafter"/>
</dbReference>
<dbReference type="PROSITE" id="PS00061">
    <property type="entry name" value="ADH_SHORT"/>
    <property type="match status" value="1"/>
</dbReference>
<sequence>MLELSSLWLLIPSRVSPRGSAMATASPSPRTVLITGCSSGIGLGIAVQLAQDPGRRFHVVATMRDLRKKDKLEEAAGDTLNKTLTIQRLDVCSDESVAECMSNLPEKRLDVLVNNAGVGLVGPIESISIDDMKRIFETNFFGAVRMIKAVLPQMKQRQSGHIVVISSAMGQQGIPFNDVYAASKFAIEGFCESLAVQLLKFNIFISLVEPGPVNTEFEMKLIEEVSHSEFPGADSSTVRYFKEIYLPASHEIFATLGQTPESVAKAVVKVISKERPPFRTQTNALYTPLVALKYADTSGDLSVNTYYNLLFRFPALLHLCMYFLKCITCSCFRRRVTPS</sequence>
<dbReference type="Proteomes" id="UP001190640">
    <property type="component" value="Chromosome 19"/>
</dbReference>
<dbReference type="InterPro" id="IPR020904">
    <property type="entry name" value="Sc_DH/Rdtase_CS"/>
</dbReference>
<dbReference type="InterPro" id="IPR057326">
    <property type="entry name" value="KR_dom"/>
</dbReference>
<dbReference type="Pfam" id="PF00106">
    <property type="entry name" value="adh_short"/>
    <property type="match status" value="1"/>
</dbReference>
<dbReference type="GO" id="GO:0006703">
    <property type="term" value="P:estrogen biosynthetic process"/>
    <property type="evidence" value="ECO:0007669"/>
    <property type="project" value="InterPro"/>
</dbReference>
<dbReference type="InterPro" id="IPR036291">
    <property type="entry name" value="NAD(P)-bd_dom_sf"/>
</dbReference>
<dbReference type="PANTHER" id="PTHR43391:SF8">
    <property type="entry name" value="RETINOL DEHYDROGENASE 8"/>
    <property type="match status" value="1"/>
</dbReference>
<evidence type="ECO:0000256" key="2">
    <source>
        <dbReference type="ARBA" id="ARBA00023002"/>
    </source>
</evidence>
<protein>
    <submittedName>
        <fullName evidence="10">Retinol dehydrogenase 8</fullName>
    </submittedName>
</protein>
<feature type="binding site" evidence="6">
    <location>
        <position position="184"/>
    </location>
    <ligand>
        <name>NADP(+)</name>
        <dbReference type="ChEBI" id="CHEBI:58349"/>
    </ligand>
</feature>
<dbReference type="KEGG" id="emc:129346439"/>
<dbReference type="PANTHER" id="PTHR43391">
    <property type="entry name" value="RETINOL DEHYDROGENASE-RELATED"/>
    <property type="match status" value="1"/>
</dbReference>
<dbReference type="PRINTS" id="PR00080">
    <property type="entry name" value="SDRFAMILY"/>
</dbReference>
<dbReference type="CTD" id="50700"/>
<accession>A0AA97KQU5</accession>
<feature type="binding site" evidence="6">
    <location>
        <position position="90"/>
    </location>
    <ligand>
        <name>NADP(+)</name>
        <dbReference type="ChEBI" id="CHEBI:58349"/>
    </ligand>
</feature>
<evidence type="ECO:0000313" key="9">
    <source>
        <dbReference type="Proteomes" id="UP001190640"/>
    </source>
</evidence>
<keyword evidence="9" id="KW-1185">Reference proteome</keyword>
<dbReference type="SUPFAM" id="SSF51735">
    <property type="entry name" value="NAD(P)-binding Rossmann-fold domains"/>
    <property type="match status" value="1"/>
</dbReference>
<dbReference type="InterPro" id="IPR002347">
    <property type="entry name" value="SDR_fam"/>
</dbReference>
<name>A0AA97KQU5_EUBMA</name>
<dbReference type="RefSeq" id="XP_054859766.1">
    <property type="nucleotide sequence ID" value="XM_055003791.1"/>
</dbReference>
<dbReference type="InterPro" id="IPR011348">
    <property type="entry name" value="17beta_DH"/>
</dbReference>
<proteinExistence type="inferred from homology"/>
<evidence type="ECO:0000256" key="7">
    <source>
        <dbReference type="RuleBase" id="RU000363"/>
    </source>
</evidence>
<organism evidence="9 10">
    <name type="scientific">Eublepharis macularius</name>
    <name type="common">Leopard gecko</name>
    <name type="synonym">Cyrtodactylus macularius</name>
    <dbReference type="NCBI Taxonomy" id="481883"/>
    <lineage>
        <taxon>Eukaryota</taxon>
        <taxon>Metazoa</taxon>
        <taxon>Chordata</taxon>
        <taxon>Craniata</taxon>
        <taxon>Vertebrata</taxon>
        <taxon>Euteleostomi</taxon>
        <taxon>Lepidosauria</taxon>
        <taxon>Squamata</taxon>
        <taxon>Bifurcata</taxon>
        <taxon>Gekkota</taxon>
        <taxon>Eublepharidae</taxon>
        <taxon>Eublepharinae</taxon>
        <taxon>Eublepharis</taxon>
    </lineage>
</organism>
<evidence type="ECO:0000259" key="8">
    <source>
        <dbReference type="SMART" id="SM00822"/>
    </source>
</evidence>
<dbReference type="SMART" id="SM00822">
    <property type="entry name" value="PKS_KR"/>
    <property type="match status" value="1"/>
</dbReference>
<dbReference type="GO" id="GO:0004745">
    <property type="term" value="F:all-trans-retinol dehydrogenase (NAD+) activity"/>
    <property type="evidence" value="ECO:0007669"/>
    <property type="project" value="TreeGrafter"/>
</dbReference>
<dbReference type="PIRSF" id="PIRSF000095">
    <property type="entry name" value="17beta-HSD"/>
    <property type="match status" value="1"/>
</dbReference>
<reference evidence="10" key="1">
    <citation type="submission" date="2025-08" db="UniProtKB">
        <authorList>
            <consortium name="RefSeq"/>
        </authorList>
    </citation>
    <scope>IDENTIFICATION</scope>
    <source>
        <tissue evidence="10">Blood</tissue>
    </source>
</reference>
<dbReference type="GO" id="GO:0005829">
    <property type="term" value="C:cytosol"/>
    <property type="evidence" value="ECO:0007669"/>
    <property type="project" value="TreeGrafter"/>
</dbReference>
<feature type="binding site" evidence="6">
    <location>
        <begin position="36"/>
        <end position="64"/>
    </location>
    <ligand>
        <name>NADP(+)</name>
        <dbReference type="ChEBI" id="CHEBI:58349"/>
    </ligand>
</feature>
<dbReference type="FunFam" id="3.40.50.720:FF:000323">
    <property type="entry name" value="Estradiol 17-beta-dehydrogenase 1"/>
    <property type="match status" value="1"/>
</dbReference>
<dbReference type="AlphaFoldDB" id="A0AA97KQU5"/>
<feature type="binding site" evidence="6">
    <location>
        <position position="167"/>
    </location>
    <ligand>
        <name>substrate</name>
    </ligand>
</feature>
<evidence type="ECO:0000256" key="1">
    <source>
        <dbReference type="ARBA" id="ARBA00006484"/>
    </source>
</evidence>
<comment type="similarity">
    <text evidence="1 4 7">Belongs to the short-chain dehydrogenases/reductases (SDR) family.</text>
</comment>
<evidence type="ECO:0000256" key="3">
    <source>
        <dbReference type="ARBA" id="ARBA00023098"/>
    </source>
</evidence>
<gene>
    <name evidence="10" type="primary">RDH8</name>
</gene>
<keyword evidence="2" id="KW-0560">Oxidoreductase</keyword>
<keyword evidence="3" id="KW-0443">Lipid metabolism</keyword>
<dbReference type="GO" id="GO:0004303">
    <property type="term" value="F:estradiol 17-beta-dehydrogenase [NAD(P)+] activity"/>
    <property type="evidence" value="ECO:0007669"/>
    <property type="project" value="InterPro"/>
</dbReference>
<evidence type="ECO:0000256" key="5">
    <source>
        <dbReference type="PIRSR" id="PIRSR000095-1"/>
    </source>
</evidence>
<feature type="domain" description="Ketoreductase" evidence="8">
    <location>
        <begin position="30"/>
        <end position="216"/>
    </location>
</feature>
<evidence type="ECO:0000256" key="6">
    <source>
        <dbReference type="PIRSR" id="PIRSR000095-2"/>
    </source>
</evidence>
<dbReference type="GeneID" id="129346439"/>
<evidence type="ECO:0000256" key="4">
    <source>
        <dbReference type="PIRNR" id="PIRNR000095"/>
    </source>
</evidence>
<evidence type="ECO:0000313" key="10">
    <source>
        <dbReference type="RefSeq" id="XP_054859766.1"/>
    </source>
</evidence>